<evidence type="ECO:0008006" key="4">
    <source>
        <dbReference type="Google" id="ProtNLM"/>
    </source>
</evidence>
<keyword evidence="3" id="KW-1185">Reference proteome</keyword>
<reference evidence="2 3" key="1">
    <citation type="submission" date="2021-01" db="EMBL/GenBank/DDBJ databases">
        <title>Whole genome shotgun sequence of Cellulomonas phragmiteti NBRC 110785.</title>
        <authorList>
            <person name="Komaki H."/>
            <person name="Tamura T."/>
        </authorList>
    </citation>
    <scope>NUCLEOTIDE SEQUENCE [LARGE SCALE GENOMIC DNA]</scope>
    <source>
        <strain evidence="2 3">NBRC 110785</strain>
    </source>
</reference>
<dbReference type="Proteomes" id="UP000614741">
    <property type="component" value="Unassembled WGS sequence"/>
</dbReference>
<proteinExistence type="predicted"/>
<dbReference type="EMBL" id="BONP01000005">
    <property type="protein sequence ID" value="GIG39456.1"/>
    <property type="molecule type" value="Genomic_DNA"/>
</dbReference>
<evidence type="ECO:0000313" key="2">
    <source>
        <dbReference type="EMBL" id="GIG39456.1"/>
    </source>
</evidence>
<keyword evidence="1" id="KW-0472">Membrane</keyword>
<accession>A0ABQ4DKK3</accession>
<feature type="transmembrane region" description="Helical" evidence="1">
    <location>
        <begin position="20"/>
        <end position="44"/>
    </location>
</feature>
<sequence length="54" mass="5394">MYQMTGTGTGALAATGAALAFGWIATWTLLAAGLALVSVARVLSSRARRAGAGR</sequence>
<dbReference type="RefSeq" id="WP_203672321.1">
    <property type="nucleotide sequence ID" value="NZ_BONP01000005.1"/>
</dbReference>
<gene>
    <name evidence="2" type="ORF">Cph01nite_12180</name>
</gene>
<evidence type="ECO:0000256" key="1">
    <source>
        <dbReference type="SAM" id="Phobius"/>
    </source>
</evidence>
<keyword evidence="1" id="KW-1133">Transmembrane helix</keyword>
<protein>
    <recommendedName>
        <fullName evidence="4">Peptidase</fullName>
    </recommendedName>
</protein>
<comment type="caution">
    <text evidence="2">The sequence shown here is derived from an EMBL/GenBank/DDBJ whole genome shotgun (WGS) entry which is preliminary data.</text>
</comment>
<evidence type="ECO:0000313" key="3">
    <source>
        <dbReference type="Proteomes" id="UP000614741"/>
    </source>
</evidence>
<keyword evidence="1" id="KW-0812">Transmembrane</keyword>
<name>A0ABQ4DKK3_9CELL</name>
<organism evidence="2 3">
    <name type="scientific">Cellulomonas phragmiteti</name>
    <dbReference type="NCBI Taxonomy" id="478780"/>
    <lineage>
        <taxon>Bacteria</taxon>
        <taxon>Bacillati</taxon>
        <taxon>Actinomycetota</taxon>
        <taxon>Actinomycetes</taxon>
        <taxon>Micrococcales</taxon>
        <taxon>Cellulomonadaceae</taxon>
        <taxon>Cellulomonas</taxon>
    </lineage>
</organism>